<keyword evidence="2" id="KW-1185">Reference proteome</keyword>
<name>U3C3W9_9VIBR</name>
<gene>
    <name evidence="1" type="ORF">VAZ01S_038_00135</name>
</gene>
<accession>U3C3W9</accession>
<dbReference type="EMBL" id="BATL01000038">
    <property type="protein sequence ID" value="GAD76134.1"/>
    <property type="molecule type" value="Genomic_DNA"/>
</dbReference>
<evidence type="ECO:0000313" key="2">
    <source>
        <dbReference type="Proteomes" id="UP000016567"/>
    </source>
</evidence>
<proteinExistence type="predicted"/>
<comment type="caution">
    <text evidence="1">The sequence shown here is derived from an EMBL/GenBank/DDBJ whole genome shotgun (WGS) entry which is preliminary data.</text>
</comment>
<dbReference type="AntiFam" id="ANF00041">
    <property type="entry name" value="Antisense to RNaseP"/>
</dbReference>
<dbReference type="eggNOG" id="ENOG50333RY">
    <property type="taxonomic scope" value="Bacteria"/>
</dbReference>
<reference evidence="1 2" key="1">
    <citation type="submission" date="2013-09" db="EMBL/GenBank/DDBJ databases">
        <title>Whole genome shotgun sequence of Vibrio azureus NBRC 104587.</title>
        <authorList>
            <person name="Isaki S."/>
            <person name="Hosoyama A."/>
            <person name="Numata M."/>
            <person name="Hashimoto M."/>
            <person name="Hosoyama Y."/>
            <person name="Tsuchikane K."/>
            <person name="Noguchi M."/>
            <person name="Hirakata S."/>
            <person name="Ichikawa N."/>
            <person name="Ohji S."/>
            <person name="Yamazoe A."/>
            <person name="Fujita N."/>
        </authorList>
    </citation>
    <scope>NUCLEOTIDE SEQUENCE [LARGE SCALE GENOMIC DNA]</scope>
    <source>
        <strain evidence="1 2">NBRC 104587</strain>
    </source>
</reference>
<sequence length="66" mass="7251">MEAYLVLLQVEFTLLRTITSRPVRSYRTLSPLPVHHYSKIGAIGGLLSAALVVGLRPPGVTWHLAL</sequence>
<evidence type="ECO:0000313" key="1">
    <source>
        <dbReference type="EMBL" id="GAD76134.1"/>
    </source>
</evidence>
<dbReference type="AlphaFoldDB" id="U3C3W9"/>
<dbReference type="Proteomes" id="UP000016567">
    <property type="component" value="Unassembled WGS sequence"/>
</dbReference>
<organism evidence="1 2">
    <name type="scientific">Vibrio azureus NBRC 104587</name>
    <dbReference type="NCBI Taxonomy" id="1219077"/>
    <lineage>
        <taxon>Bacteria</taxon>
        <taxon>Pseudomonadati</taxon>
        <taxon>Pseudomonadota</taxon>
        <taxon>Gammaproteobacteria</taxon>
        <taxon>Vibrionales</taxon>
        <taxon>Vibrionaceae</taxon>
        <taxon>Vibrio</taxon>
    </lineage>
</organism>
<dbReference type="STRING" id="1219077.VAZ01S_038_00135"/>
<protein>
    <submittedName>
        <fullName evidence="1">Uncharacterized protein</fullName>
    </submittedName>
</protein>